<name>A0A3P3W0V7_9MICO</name>
<dbReference type="RefSeq" id="WP_124968774.1">
    <property type="nucleotide sequence ID" value="NZ_RQVS01000001.1"/>
</dbReference>
<evidence type="ECO:0000313" key="1">
    <source>
        <dbReference type="EMBL" id="RRJ88665.1"/>
    </source>
</evidence>
<comment type="caution">
    <text evidence="1">The sequence shown here is derived from an EMBL/GenBank/DDBJ whole genome shotgun (WGS) entry which is preliminary data.</text>
</comment>
<evidence type="ECO:0000313" key="2">
    <source>
        <dbReference type="Proteomes" id="UP000274391"/>
    </source>
</evidence>
<reference evidence="1 2" key="1">
    <citation type="submission" date="2018-11" db="EMBL/GenBank/DDBJ databases">
        <title>YIM 102482-1 draft genome.</title>
        <authorList>
            <person name="Li G."/>
            <person name="Jiang Y."/>
        </authorList>
    </citation>
    <scope>NUCLEOTIDE SEQUENCE [LARGE SCALE GENOMIC DNA]</scope>
    <source>
        <strain evidence="1 2">YIM 102482-1</strain>
    </source>
</reference>
<accession>A0A3P3W0V7</accession>
<organism evidence="1 2">
    <name type="scientific">Gulosibacter macacae</name>
    <dbReference type="NCBI Taxonomy" id="2488791"/>
    <lineage>
        <taxon>Bacteria</taxon>
        <taxon>Bacillati</taxon>
        <taxon>Actinomycetota</taxon>
        <taxon>Actinomycetes</taxon>
        <taxon>Micrococcales</taxon>
        <taxon>Microbacteriaceae</taxon>
        <taxon>Gulosibacter</taxon>
    </lineage>
</organism>
<dbReference type="AlphaFoldDB" id="A0A3P3W0V7"/>
<sequence>MTESQRATERIDDLFDALNDGEVVRKALFGNPALYTVGKAFVWADNTDARVQLKLPAVTGEGLIVAGFSEVGWMGPRPVKGWYTLVEPVDAQQLLELAATARDHVRAEQARG</sequence>
<proteinExistence type="predicted"/>
<evidence type="ECO:0008006" key="3">
    <source>
        <dbReference type="Google" id="ProtNLM"/>
    </source>
</evidence>
<dbReference type="EMBL" id="RQVS01000001">
    <property type="protein sequence ID" value="RRJ88665.1"/>
    <property type="molecule type" value="Genomic_DNA"/>
</dbReference>
<keyword evidence="2" id="KW-1185">Reference proteome</keyword>
<protein>
    <recommendedName>
        <fullName evidence="3">TfoX N-terminal domain-containing protein</fullName>
    </recommendedName>
</protein>
<dbReference type="OrthoDB" id="7950977at2"/>
<gene>
    <name evidence="1" type="ORF">EG850_00515</name>
</gene>
<dbReference type="Proteomes" id="UP000274391">
    <property type="component" value="Unassembled WGS sequence"/>
</dbReference>